<dbReference type="Proteomes" id="UP001501358">
    <property type="component" value="Unassembled WGS sequence"/>
</dbReference>
<feature type="compositionally biased region" description="Low complexity" evidence="1">
    <location>
        <begin position="70"/>
        <end position="81"/>
    </location>
</feature>
<evidence type="ECO:0000256" key="1">
    <source>
        <dbReference type="SAM" id="MobiDB-lite"/>
    </source>
</evidence>
<feature type="compositionally biased region" description="Basic and acidic residues" evidence="1">
    <location>
        <begin position="203"/>
        <end position="230"/>
    </location>
</feature>
<proteinExistence type="predicted"/>
<reference evidence="4" key="1">
    <citation type="journal article" date="2019" name="Int. J. Syst. Evol. Microbiol.">
        <title>The Global Catalogue of Microorganisms (GCM) 10K type strain sequencing project: providing services to taxonomists for standard genome sequencing and annotation.</title>
        <authorList>
            <consortium name="The Broad Institute Genomics Platform"/>
            <consortium name="The Broad Institute Genome Sequencing Center for Infectious Disease"/>
            <person name="Wu L."/>
            <person name="Ma J."/>
        </authorList>
    </citation>
    <scope>NUCLEOTIDE SEQUENCE [LARGE SCALE GENOMIC DNA]</scope>
    <source>
        <strain evidence="4">JCM 6307</strain>
    </source>
</reference>
<dbReference type="RefSeq" id="WP_344386095.1">
    <property type="nucleotide sequence ID" value="NZ_BAAATA010000054.1"/>
</dbReference>
<feature type="region of interest" description="Disordered" evidence="1">
    <location>
        <begin position="360"/>
        <end position="400"/>
    </location>
</feature>
<protein>
    <recommendedName>
        <fullName evidence="5">DUF4232 domain-containing protein</fullName>
    </recommendedName>
</protein>
<feature type="compositionally biased region" description="Basic and acidic residues" evidence="1">
    <location>
        <begin position="15"/>
        <end position="41"/>
    </location>
</feature>
<feature type="compositionally biased region" description="Low complexity" evidence="1">
    <location>
        <begin position="89"/>
        <end position="103"/>
    </location>
</feature>
<feature type="compositionally biased region" description="Low complexity" evidence="1">
    <location>
        <begin position="390"/>
        <end position="400"/>
    </location>
</feature>
<dbReference type="EMBL" id="BAAATA010000054">
    <property type="protein sequence ID" value="GAA2510869.1"/>
    <property type="molecule type" value="Genomic_DNA"/>
</dbReference>
<keyword evidence="2" id="KW-1133">Transmembrane helix</keyword>
<comment type="caution">
    <text evidence="3">The sequence shown here is derived from an EMBL/GenBank/DDBJ whole genome shotgun (WGS) entry which is preliminary data.</text>
</comment>
<sequence>MTDDRNPDGEQQPMHSDHDDKPRDDEPRDDKPRDDGPRDDGTVGAPHGDGSRSDETPDETPEGSDGTTRLLGLPGLLSSGPDGPGPVGSGPDVPGPGDLGPLDPETELSPEEEALRRLLKDVTQDIAPAPEALAHLRRAVPARRARRRQALVGVAAACLLLGTAVPSVFRAATTTTAADAGPSHSAGRHEAAGGPTGAQDGGDPDKGGKVEEKKPDASRSHKADEKKDKGSGSPKGTGGSAPDSTGPDPSDTMAATAPSCGRDQLDQASASTDGGDGTGTVYGWFRVVNVSGQTCAVDGGGRVDASPQGGADGTRIQVVDHTSGDPAVNLPDPGLAPGRVILTPGSAYQVKFAWIPASGGGTTGCQTTAEPPPSETGGTEGGDAGQESQTAAAVEEPATTTPASVLLSHTPEAGAPVAASVTIDGACAGTVYRTSVLAG</sequence>
<accession>A0ABP6A7X9</accession>
<feature type="region of interest" description="Disordered" evidence="1">
    <location>
        <begin position="1"/>
        <end position="112"/>
    </location>
</feature>
<name>A0ABP6A7X9_9ACTN</name>
<feature type="region of interest" description="Disordered" evidence="1">
    <location>
        <begin position="176"/>
        <end position="276"/>
    </location>
</feature>
<gene>
    <name evidence="3" type="ORF">GCM10010406_54030</name>
</gene>
<keyword evidence="2" id="KW-0812">Transmembrane</keyword>
<evidence type="ECO:0000313" key="4">
    <source>
        <dbReference type="Proteomes" id="UP001501358"/>
    </source>
</evidence>
<keyword evidence="2" id="KW-0472">Membrane</keyword>
<organism evidence="3 4">
    <name type="scientific">Streptomyces thermolineatus</name>
    <dbReference type="NCBI Taxonomy" id="44033"/>
    <lineage>
        <taxon>Bacteria</taxon>
        <taxon>Bacillati</taxon>
        <taxon>Actinomycetota</taxon>
        <taxon>Actinomycetes</taxon>
        <taxon>Kitasatosporales</taxon>
        <taxon>Streptomycetaceae</taxon>
        <taxon>Streptomyces</taxon>
    </lineage>
</organism>
<keyword evidence="4" id="KW-1185">Reference proteome</keyword>
<evidence type="ECO:0008006" key="5">
    <source>
        <dbReference type="Google" id="ProtNLM"/>
    </source>
</evidence>
<feature type="transmembrane region" description="Helical" evidence="2">
    <location>
        <begin position="150"/>
        <end position="169"/>
    </location>
</feature>
<evidence type="ECO:0000313" key="3">
    <source>
        <dbReference type="EMBL" id="GAA2510869.1"/>
    </source>
</evidence>
<evidence type="ECO:0000256" key="2">
    <source>
        <dbReference type="SAM" id="Phobius"/>
    </source>
</evidence>